<name>A0ABU4CD37_RHOJO</name>
<organism evidence="1 2">
    <name type="scientific">Rhodococcus jostii</name>
    <dbReference type="NCBI Taxonomy" id="132919"/>
    <lineage>
        <taxon>Bacteria</taxon>
        <taxon>Bacillati</taxon>
        <taxon>Actinomycetota</taxon>
        <taxon>Actinomycetes</taxon>
        <taxon>Mycobacteriales</taxon>
        <taxon>Nocardiaceae</taxon>
        <taxon>Rhodococcus</taxon>
    </lineage>
</organism>
<gene>
    <name evidence="1" type="ORF">R3Q59_13175</name>
</gene>
<dbReference type="RefSeq" id="WP_317568502.1">
    <property type="nucleotide sequence ID" value="NZ_JAWLKA010000006.1"/>
</dbReference>
<evidence type="ECO:0000313" key="2">
    <source>
        <dbReference type="Proteomes" id="UP001185737"/>
    </source>
</evidence>
<sequence>MSMSEGDMTWPESVIASLDGTGATQPPLAAVPGLAPVLGGPDVAVVKVDPDMLRAMSTALGVIAREVEALGGRRSFEHALRAVEGSDTAAACKDAGDILASALGVAAGRIDEMAFIAGDGAENYEVTDRSFASQLSAMGEL</sequence>
<dbReference type="Proteomes" id="UP001185737">
    <property type="component" value="Unassembled WGS sequence"/>
</dbReference>
<protein>
    <submittedName>
        <fullName evidence="1">Uncharacterized protein</fullName>
    </submittedName>
</protein>
<accession>A0ABU4CD37</accession>
<dbReference type="EMBL" id="JAWLKA010000006">
    <property type="protein sequence ID" value="MDV6281464.1"/>
    <property type="molecule type" value="Genomic_DNA"/>
</dbReference>
<comment type="caution">
    <text evidence="1">The sequence shown here is derived from an EMBL/GenBank/DDBJ whole genome shotgun (WGS) entry which is preliminary data.</text>
</comment>
<reference evidence="1 2" key="1">
    <citation type="submission" date="2023-10" db="EMBL/GenBank/DDBJ databases">
        <title>Development of a sustainable strategy for remediation of hydrocarbon-contaminated territories based on the waste exchange concept.</title>
        <authorList>
            <person name="Krivoruchko A."/>
        </authorList>
    </citation>
    <scope>NUCLEOTIDE SEQUENCE [LARGE SCALE GENOMIC DNA]</scope>
    <source>
        <strain evidence="1 2">IEGM 60</strain>
    </source>
</reference>
<evidence type="ECO:0000313" key="1">
    <source>
        <dbReference type="EMBL" id="MDV6281464.1"/>
    </source>
</evidence>
<proteinExistence type="predicted"/>
<keyword evidence="2" id="KW-1185">Reference proteome</keyword>